<keyword evidence="3" id="KW-0472">Membrane</keyword>
<feature type="transmembrane region" description="Helical" evidence="3">
    <location>
        <begin position="68"/>
        <end position="89"/>
    </location>
</feature>
<reference evidence="6" key="1">
    <citation type="submission" date="2023-07" db="EMBL/GenBank/DDBJ databases">
        <title>Novel species in the genus Lipingzhangella isolated from Sambhar Salt Lake.</title>
        <authorList>
            <person name="Jiya N."/>
            <person name="Kajale S."/>
            <person name="Sharma A."/>
        </authorList>
    </citation>
    <scope>NUCLEOTIDE SEQUENCE [LARGE SCALE GENOMIC DNA]</scope>
    <source>
        <strain evidence="6">LS1_29</strain>
    </source>
</reference>
<dbReference type="Proteomes" id="UP001250214">
    <property type="component" value="Unassembled WGS sequence"/>
</dbReference>
<keyword evidence="2" id="KW-1003">Cell membrane</keyword>
<keyword evidence="3" id="KW-1133">Transmembrane helix</keyword>
<feature type="transmembrane region" description="Helical" evidence="3">
    <location>
        <begin position="37"/>
        <end position="56"/>
    </location>
</feature>
<feature type="domain" description="Cation-transporting P-type ATPase C-terminal" evidence="4">
    <location>
        <begin position="1"/>
        <end position="124"/>
    </location>
</feature>
<keyword evidence="3" id="KW-0812">Transmembrane</keyword>
<dbReference type="PANTHER" id="PTHR43294">
    <property type="entry name" value="SODIUM/POTASSIUM-TRANSPORTING ATPASE SUBUNIT ALPHA"/>
    <property type="match status" value="1"/>
</dbReference>
<dbReference type="InterPro" id="IPR023298">
    <property type="entry name" value="ATPase_P-typ_TM_dom_sf"/>
</dbReference>
<dbReference type="InterPro" id="IPR006068">
    <property type="entry name" value="ATPase_P-typ_cation-transptr_C"/>
</dbReference>
<dbReference type="EMBL" id="JAVLVT010000010">
    <property type="protein sequence ID" value="MDS1272326.1"/>
    <property type="molecule type" value="Genomic_DNA"/>
</dbReference>
<keyword evidence="6" id="KW-1185">Reference proteome</keyword>
<accession>A0ABU2HAN2</accession>
<name>A0ABU2HAN2_9ACTN</name>
<dbReference type="InterPro" id="IPR050510">
    <property type="entry name" value="Cation_transp_ATPase_P-type"/>
</dbReference>
<evidence type="ECO:0000313" key="5">
    <source>
        <dbReference type="EMBL" id="MDS1272326.1"/>
    </source>
</evidence>
<dbReference type="PANTHER" id="PTHR43294:SF21">
    <property type="entry name" value="CATION TRANSPORTING ATPASE"/>
    <property type="match status" value="1"/>
</dbReference>
<gene>
    <name evidence="5" type="ORF">RIF23_18725</name>
</gene>
<comment type="subcellular location">
    <subcellularLocation>
        <location evidence="1">Cell membrane</location>
        <topology evidence="1">Multi-pass membrane protein</topology>
    </subcellularLocation>
</comment>
<evidence type="ECO:0000256" key="2">
    <source>
        <dbReference type="ARBA" id="ARBA00022475"/>
    </source>
</evidence>
<protein>
    <submittedName>
        <fullName evidence="5">Cation transporting ATPase C-terminal domain-containing protein</fullName>
    </submittedName>
</protein>
<comment type="caution">
    <text evidence="5">The sequence shown here is derived from an EMBL/GenBank/DDBJ whole genome shotgun (WGS) entry which is preliminary data.</text>
</comment>
<sequence length="128" mass="13940">MIVRILLVSTLLVAGSWGLFQLQLAGGASLEEARTAALNLFVMVKVFYLFSCRSLTHSAWRVGLFSNHWIIVGVTAQLLCQLAITYVPVMNSVFGTAPLSVGVWLQILAIAVLTVPVVAVAKRLQRED</sequence>
<proteinExistence type="predicted"/>
<evidence type="ECO:0000313" key="6">
    <source>
        <dbReference type="Proteomes" id="UP001250214"/>
    </source>
</evidence>
<evidence type="ECO:0000256" key="3">
    <source>
        <dbReference type="SAM" id="Phobius"/>
    </source>
</evidence>
<dbReference type="RefSeq" id="WP_310913891.1">
    <property type="nucleotide sequence ID" value="NZ_JAVLVT010000010.1"/>
</dbReference>
<dbReference type="Pfam" id="PF00689">
    <property type="entry name" value="Cation_ATPase_C"/>
    <property type="match status" value="1"/>
</dbReference>
<evidence type="ECO:0000259" key="4">
    <source>
        <dbReference type="Pfam" id="PF00689"/>
    </source>
</evidence>
<dbReference type="Gene3D" id="1.20.1110.10">
    <property type="entry name" value="Calcium-transporting ATPase, transmembrane domain"/>
    <property type="match status" value="1"/>
</dbReference>
<evidence type="ECO:0000256" key="1">
    <source>
        <dbReference type="ARBA" id="ARBA00004651"/>
    </source>
</evidence>
<organism evidence="5 6">
    <name type="scientific">Lipingzhangella rawalii</name>
    <dbReference type="NCBI Taxonomy" id="2055835"/>
    <lineage>
        <taxon>Bacteria</taxon>
        <taxon>Bacillati</taxon>
        <taxon>Actinomycetota</taxon>
        <taxon>Actinomycetes</taxon>
        <taxon>Streptosporangiales</taxon>
        <taxon>Nocardiopsidaceae</taxon>
        <taxon>Lipingzhangella</taxon>
    </lineage>
</organism>
<dbReference type="SUPFAM" id="SSF81665">
    <property type="entry name" value="Calcium ATPase, transmembrane domain M"/>
    <property type="match status" value="1"/>
</dbReference>
<feature type="transmembrane region" description="Helical" evidence="3">
    <location>
        <begin position="101"/>
        <end position="121"/>
    </location>
</feature>